<protein>
    <recommendedName>
        <fullName evidence="2">DUF7597 domain-containing protein</fullName>
    </recommendedName>
</protein>
<name>J3N1J3_ORYBR</name>
<evidence type="ECO:0000313" key="4">
    <source>
        <dbReference type="Proteomes" id="UP000006038"/>
    </source>
</evidence>
<dbReference type="Proteomes" id="UP000006038">
    <property type="component" value="Chromosome 10"/>
</dbReference>
<feature type="region of interest" description="Disordered" evidence="1">
    <location>
        <begin position="292"/>
        <end position="313"/>
    </location>
</feature>
<accession>J3N1J3</accession>
<dbReference type="PANTHER" id="PTHR33075">
    <property type="entry name" value="OS02G0499800 PROTEIN"/>
    <property type="match status" value="1"/>
</dbReference>
<proteinExistence type="predicted"/>
<dbReference type="HOGENOM" id="CLU_814752_0_0_1"/>
<dbReference type="Gramene" id="OB10G13910.1">
    <property type="protein sequence ID" value="OB10G13910.1"/>
    <property type="gene ID" value="OB10G13910"/>
</dbReference>
<reference evidence="3" key="1">
    <citation type="journal article" date="2013" name="Nat. Commun.">
        <title>Whole-genome sequencing of Oryza brachyantha reveals mechanisms underlying Oryza genome evolution.</title>
        <authorList>
            <person name="Chen J."/>
            <person name="Huang Q."/>
            <person name="Gao D."/>
            <person name="Wang J."/>
            <person name="Lang Y."/>
            <person name="Liu T."/>
            <person name="Li B."/>
            <person name="Bai Z."/>
            <person name="Luis Goicoechea J."/>
            <person name="Liang C."/>
            <person name="Chen C."/>
            <person name="Zhang W."/>
            <person name="Sun S."/>
            <person name="Liao Y."/>
            <person name="Zhang X."/>
            <person name="Yang L."/>
            <person name="Song C."/>
            <person name="Wang M."/>
            <person name="Shi J."/>
            <person name="Liu G."/>
            <person name="Liu J."/>
            <person name="Zhou H."/>
            <person name="Zhou W."/>
            <person name="Yu Q."/>
            <person name="An N."/>
            <person name="Chen Y."/>
            <person name="Cai Q."/>
            <person name="Wang B."/>
            <person name="Liu B."/>
            <person name="Min J."/>
            <person name="Huang Y."/>
            <person name="Wu H."/>
            <person name="Li Z."/>
            <person name="Zhang Y."/>
            <person name="Yin Y."/>
            <person name="Song W."/>
            <person name="Jiang J."/>
            <person name="Jackson S.A."/>
            <person name="Wing R.A."/>
            <person name="Wang J."/>
            <person name="Chen M."/>
        </authorList>
    </citation>
    <scope>NUCLEOTIDE SEQUENCE [LARGE SCALE GENOMIC DNA]</scope>
    <source>
        <strain evidence="3">cv. IRGC 101232</strain>
    </source>
</reference>
<reference evidence="3" key="2">
    <citation type="submission" date="2013-04" db="UniProtKB">
        <authorList>
            <consortium name="EnsemblPlants"/>
        </authorList>
    </citation>
    <scope>IDENTIFICATION</scope>
</reference>
<evidence type="ECO:0000313" key="3">
    <source>
        <dbReference type="EnsemblPlants" id="OB10G13910.1"/>
    </source>
</evidence>
<dbReference type="InterPro" id="IPR056018">
    <property type="entry name" value="DUF7597"/>
</dbReference>
<organism evidence="3">
    <name type="scientific">Oryza brachyantha</name>
    <name type="common">malo sina</name>
    <dbReference type="NCBI Taxonomy" id="4533"/>
    <lineage>
        <taxon>Eukaryota</taxon>
        <taxon>Viridiplantae</taxon>
        <taxon>Streptophyta</taxon>
        <taxon>Embryophyta</taxon>
        <taxon>Tracheophyta</taxon>
        <taxon>Spermatophyta</taxon>
        <taxon>Magnoliopsida</taxon>
        <taxon>Liliopsida</taxon>
        <taxon>Poales</taxon>
        <taxon>Poaceae</taxon>
        <taxon>BOP clade</taxon>
        <taxon>Oryzoideae</taxon>
        <taxon>Oryzeae</taxon>
        <taxon>Oryzinae</taxon>
        <taxon>Oryza</taxon>
    </lineage>
</organism>
<evidence type="ECO:0000259" key="2">
    <source>
        <dbReference type="Pfam" id="PF24530"/>
    </source>
</evidence>
<keyword evidence="4" id="KW-1185">Reference proteome</keyword>
<sequence length="341" mass="37822">MANVNPDPTPFIPPAMAINEAWPHRLPRADLIITDETPKSHEGIAVAALEPPPPLNHYEHFVQFMVEYIQTTLGYHVLDTSRHASEFAYLHLASTMLRDALVMGGPYDVNGLFTLRFSYHDNTITCRESWVMFLDFPLDLQTDSVVDKVVGIRTVRPDYSATARKLAVGVLSDDIIGLAGQTGVKWPVRPTSAQSNRHQLGLTDCGSVGSVSAKPNGRKSVSKGPVRPLKYLRSDHRLNRPVRLASGLRSNRPITLGLIDLGLADSSECCKNENMFQSADKDLPPVNHIPLLEPAPEPQQANENVQADEDTGEYDGMHYAKLSLREKEDVTWDKGYTPSFE</sequence>
<evidence type="ECO:0000256" key="1">
    <source>
        <dbReference type="SAM" id="MobiDB-lite"/>
    </source>
</evidence>
<dbReference type="PANTHER" id="PTHR33075:SF7">
    <property type="entry name" value="OS02G0303350 PROTEIN"/>
    <property type="match status" value="1"/>
</dbReference>
<dbReference type="AlphaFoldDB" id="J3N1J3"/>
<dbReference type="EnsemblPlants" id="OB10G13910.1">
    <property type="protein sequence ID" value="OB10G13910.1"/>
    <property type="gene ID" value="OB10G13910"/>
</dbReference>
<feature type="domain" description="DUF7597" evidence="2">
    <location>
        <begin position="7"/>
        <end position="129"/>
    </location>
</feature>
<dbReference type="Pfam" id="PF24530">
    <property type="entry name" value="DUF7597"/>
    <property type="match status" value="1"/>
</dbReference>